<dbReference type="AlphaFoldDB" id="A0A381FCI8"/>
<name>A0A381FCI8_9FLAO</name>
<dbReference type="Proteomes" id="UP000254282">
    <property type="component" value="Unassembled WGS sequence"/>
</dbReference>
<accession>A0A381FCI8</accession>
<gene>
    <name evidence="1" type="ORF">NCTC13532_00729</name>
</gene>
<dbReference type="EMBL" id="UFVR01000004">
    <property type="protein sequence ID" value="SUX44275.1"/>
    <property type="molecule type" value="Genomic_DNA"/>
</dbReference>
<reference evidence="1 2" key="1">
    <citation type="submission" date="2018-06" db="EMBL/GenBank/DDBJ databases">
        <authorList>
            <consortium name="Pathogen Informatics"/>
            <person name="Doyle S."/>
        </authorList>
    </citation>
    <scope>NUCLEOTIDE SEQUENCE [LARGE SCALE GENOMIC DNA]</scope>
    <source>
        <strain evidence="1 2">NCTC13532</strain>
    </source>
</reference>
<organism evidence="1 2">
    <name type="scientific">Chryseobacterium indoltheticum</name>
    <dbReference type="NCBI Taxonomy" id="254"/>
    <lineage>
        <taxon>Bacteria</taxon>
        <taxon>Pseudomonadati</taxon>
        <taxon>Bacteroidota</taxon>
        <taxon>Flavobacteriia</taxon>
        <taxon>Flavobacteriales</taxon>
        <taxon>Weeksellaceae</taxon>
        <taxon>Chryseobacterium group</taxon>
        <taxon>Chryseobacterium</taxon>
    </lineage>
</organism>
<sequence length="151" mass="17274">MKLVILLFLFFIHFGKSQELKVSHITEIAKHEFAELDHVMVSKLGFERIKDVEDINQKVYSSDSDDAEKLVVITVIKHPKNCSNVLSIVNRSADSVAKLKEELPTQGYQYICKKKMSEEILVSQFRKENMMVSVTDHVTAIGAYQILLTCR</sequence>
<evidence type="ECO:0000313" key="1">
    <source>
        <dbReference type="EMBL" id="SUX44275.1"/>
    </source>
</evidence>
<protein>
    <submittedName>
        <fullName evidence="1">Uncharacterized protein</fullName>
    </submittedName>
</protein>
<proteinExistence type="predicted"/>
<dbReference type="RefSeq" id="WP_115619268.1">
    <property type="nucleotide sequence ID" value="NZ_UFVR01000004.1"/>
</dbReference>
<evidence type="ECO:0000313" key="2">
    <source>
        <dbReference type="Proteomes" id="UP000254282"/>
    </source>
</evidence>